<evidence type="ECO:0000313" key="2">
    <source>
        <dbReference type="EMBL" id="QDB78842.1"/>
    </source>
</evidence>
<dbReference type="Proteomes" id="UP000313948">
    <property type="component" value="Chromosome"/>
</dbReference>
<dbReference type="PANTHER" id="PTHR11091">
    <property type="entry name" value="OXIDOREDUCTASE-RELATED"/>
    <property type="match status" value="1"/>
</dbReference>
<dbReference type="InterPro" id="IPR003767">
    <property type="entry name" value="Malate/L-lactate_DH-like"/>
</dbReference>
<evidence type="ECO:0000256" key="1">
    <source>
        <dbReference type="ARBA" id="ARBA00023002"/>
    </source>
</evidence>
<sequence>MADGELRLPLEEVHRVVRAAVGRLGLTGERGDLCARLFVEATRDGVYSHGVERLPRFARTVAAGLVDVSATPERTAGSGAVERWDGRRGPGNLNAWAAMDRAVALARTHGVGAVALGNTNHWMRGGTYGRQAAEAGLLAMCWSNTIANTSAAGEEPVVGNNPLVVAVPRPAGPLVLDMALSQFSVGVLTGYAQRGERLPVPGGFTAEGDLTHDAAAVLDSGRPAAVGRWKGFALAVVLDAWAAMLSGGAATHELGTDPEGESGQTQFFLALDPGVVSGPDEQERVADAVVASLHAAGADLRYPGEGTERARRENLERGLPVRRATWAEVSTLAGASA</sequence>
<dbReference type="InterPro" id="IPR043143">
    <property type="entry name" value="Mal/L-sulf/L-lact_DH-like_NADP"/>
</dbReference>
<dbReference type="PANTHER" id="PTHR11091:SF3">
    <property type="entry name" value="2,3-DIKETO-L-GULONATE REDUCTASE"/>
    <property type="match status" value="1"/>
</dbReference>
<reference evidence="2 3" key="1">
    <citation type="submission" date="2019-05" db="EMBL/GenBank/DDBJ databases">
        <title>Georgenia *** sp. nov., and Georgenia *** sp. nov., isolated from the intestinal contents of plateau pika (Ochotona curzoniae) in the Qinghai-Tibet plateau of China.</title>
        <authorList>
            <person name="Tian Z."/>
        </authorList>
    </citation>
    <scope>NUCLEOTIDE SEQUENCE [LARGE SCALE GENOMIC DNA]</scope>
    <source>
        <strain evidence="2 3">Z294</strain>
    </source>
</reference>
<gene>
    <name evidence="2" type="ORF">FE251_05235</name>
</gene>
<name>A0ABX5VK74_9MICO</name>
<protein>
    <submittedName>
        <fullName evidence="2">2,3-diketo-L-gulonate reductase</fullName>
        <ecNumber evidence="2">1.1.1.130</ecNumber>
    </submittedName>
</protein>
<proteinExistence type="predicted"/>
<dbReference type="Gene3D" id="3.30.1370.60">
    <property type="entry name" value="Hypothetical oxidoreductase yiak, domain 2"/>
    <property type="match status" value="1"/>
</dbReference>
<dbReference type="Pfam" id="PF02615">
    <property type="entry name" value="Ldh_2"/>
    <property type="match status" value="1"/>
</dbReference>
<dbReference type="InterPro" id="IPR036111">
    <property type="entry name" value="Mal/L-sulfo/L-lacto_DH-like_sf"/>
</dbReference>
<keyword evidence="1 2" id="KW-0560">Oxidoreductase</keyword>
<dbReference type="EMBL" id="CP040899">
    <property type="protein sequence ID" value="QDB78842.1"/>
    <property type="molecule type" value="Genomic_DNA"/>
</dbReference>
<keyword evidence="3" id="KW-1185">Reference proteome</keyword>
<evidence type="ECO:0000313" key="3">
    <source>
        <dbReference type="Proteomes" id="UP000313948"/>
    </source>
</evidence>
<accession>A0ABX5VK74</accession>
<dbReference type="GO" id="GO:0047559">
    <property type="term" value="F:3-dehydro-L-gulonate 2-dehydrogenase activity"/>
    <property type="evidence" value="ECO:0007669"/>
    <property type="project" value="UniProtKB-EC"/>
</dbReference>
<dbReference type="RefSeq" id="WP_139948169.1">
    <property type="nucleotide sequence ID" value="NZ_CP040899.1"/>
</dbReference>
<organism evidence="2 3">
    <name type="scientific">Georgenia wutianyii</name>
    <dbReference type="NCBI Taxonomy" id="2585135"/>
    <lineage>
        <taxon>Bacteria</taxon>
        <taxon>Bacillati</taxon>
        <taxon>Actinomycetota</taxon>
        <taxon>Actinomycetes</taxon>
        <taxon>Micrococcales</taxon>
        <taxon>Bogoriellaceae</taxon>
        <taxon>Georgenia</taxon>
    </lineage>
</organism>
<dbReference type="InterPro" id="IPR043144">
    <property type="entry name" value="Mal/L-sulf/L-lact_DH-like_ah"/>
</dbReference>
<dbReference type="EC" id="1.1.1.130" evidence="2"/>
<dbReference type="Gene3D" id="1.10.1530.10">
    <property type="match status" value="1"/>
</dbReference>
<dbReference type="SUPFAM" id="SSF89733">
    <property type="entry name" value="L-sulfolactate dehydrogenase-like"/>
    <property type="match status" value="1"/>
</dbReference>